<dbReference type="SUPFAM" id="SSF55729">
    <property type="entry name" value="Acyl-CoA N-acyltransferases (Nat)"/>
    <property type="match status" value="1"/>
</dbReference>
<evidence type="ECO:0000313" key="5">
    <source>
        <dbReference type="Proteomes" id="UP000199623"/>
    </source>
</evidence>
<dbReference type="GO" id="GO:0016747">
    <property type="term" value="F:acyltransferase activity, transferring groups other than amino-acyl groups"/>
    <property type="evidence" value="ECO:0007669"/>
    <property type="project" value="InterPro"/>
</dbReference>
<evidence type="ECO:0000259" key="3">
    <source>
        <dbReference type="PROSITE" id="PS51186"/>
    </source>
</evidence>
<evidence type="ECO:0000256" key="2">
    <source>
        <dbReference type="ARBA" id="ARBA00023315"/>
    </source>
</evidence>
<reference evidence="5" key="1">
    <citation type="submission" date="2016-10" db="EMBL/GenBank/DDBJ databases">
        <authorList>
            <person name="Varghese N."/>
            <person name="Submissions S."/>
        </authorList>
    </citation>
    <scope>NUCLEOTIDE SEQUENCE [LARGE SCALE GENOMIC DNA]</scope>
    <source>
        <strain evidence="5">CGMCC 4.3506</strain>
    </source>
</reference>
<dbReference type="PROSITE" id="PS51186">
    <property type="entry name" value="GNAT"/>
    <property type="match status" value="1"/>
</dbReference>
<name>A0A1G7XPA9_9PSEU</name>
<keyword evidence="5" id="KW-1185">Reference proteome</keyword>
<proteinExistence type="predicted"/>
<dbReference type="OrthoDB" id="4774939at2"/>
<dbReference type="CDD" id="cd04301">
    <property type="entry name" value="NAT_SF"/>
    <property type="match status" value="1"/>
</dbReference>
<gene>
    <name evidence="4" type="ORF">SAMN05216553_112140</name>
</gene>
<keyword evidence="4" id="KW-0687">Ribonucleoprotein</keyword>
<dbReference type="InterPro" id="IPR050832">
    <property type="entry name" value="Bact_Acetyltransf"/>
</dbReference>
<keyword evidence="1" id="KW-0808">Transferase</keyword>
<dbReference type="InterPro" id="IPR000182">
    <property type="entry name" value="GNAT_dom"/>
</dbReference>
<dbReference type="Gene3D" id="3.40.630.30">
    <property type="match status" value="1"/>
</dbReference>
<dbReference type="RefSeq" id="WP_090054142.1">
    <property type="nucleotide sequence ID" value="NZ_FNCC01000012.1"/>
</dbReference>
<sequence length="134" mass="14425">MKIRRAASPDDVFAAVHLFDTPPLPDATARFLAQDHSHLLIAYIGDEPAGFVSGVETTHPDKGTEMMLYELGVHESFLRRGIGTALVEALRDLAAERGCYAMWTGTAADDTAAQATYKKAGGAIEDGAFVSWEL</sequence>
<dbReference type="STRING" id="200378.SAMN05216553_112140"/>
<dbReference type="EMBL" id="FNCC01000012">
    <property type="protein sequence ID" value="SDG86022.1"/>
    <property type="molecule type" value="Genomic_DNA"/>
</dbReference>
<dbReference type="PANTHER" id="PTHR43877">
    <property type="entry name" value="AMINOALKYLPHOSPHONATE N-ACETYLTRANSFERASE-RELATED-RELATED"/>
    <property type="match status" value="1"/>
</dbReference>
<dbReference type="Pfam" id="PF00583">
    <property type="entry name" value="Acetyltransf_1"/>
    <property type="match status" value="1"/>
</dbReference>
<dbReference type="AlphaFoldDB" id="A0A1G7XPA9"/>
<dbReference type="InterPro" id="IPR016181">
    <property type="entry name" value="Acyl_CoA_acyltransferase"/>
</dbReference>
<dbReference type="GO" id="GO:0005840">
    <property type="term" value="C:ribosome"/>
    <property type="evidence" value="ECO:0007669"/>
    <property type="project" value="UniProtKB-KW"/>
</dbReference>
<evidence type="ECO:0000256" key="1">
    <source>
        <dbReference type="ARBA" id="ARBA00022679"/>
    </source>
</evidence>
<protein>
    <submittedName>
        <fullName evidence="4">Ribosomal protein S18 acetylase RimI</fullName>
    </submittedName>
</protein>
<keyword evidence="2" id="KW-0012">Acyltransferase</keyword>
<evidence type="ECO:0000313" key="4">
    <source>
        <dbReference type="EMBL" id="SDG86022.1"/>
    </source>
</evidence>
<feature type="domain" description="N-acetyltransferase" evidence="3">
    <location>
        <begin position="1"/>
        <end position="134"/>
    </location>
</feature>
<organism evidence="4 5">
    <name type="scientific">Lentzea fradiae</name>
    <dbReference type="NCBI Taxonomy" id="200378"/>
    <lineage>
        <taxon>Bacteria</taxon>
        <taxon>Bacillati</taxon>
        <taxon>Actinomycetota</taxon>
        <taxon>Actinomycetes</taxon>
        <taxon>Pseudonocardiales</taxon>
        <taxon>Pseudonocardiaceae</taxon>
        <taxon>Lentzea</taxon>
    </lineage>
</organism>
<keyword evidence="4" id="KW-0689">Ribosomal protein</keyword>
<accession>A0A1G7XPA9</accession>
<dbReference type="Proteomes" id="UP000199623">
    <property type="component" value="Unassembled WGS sequence"/>
</dbReference>